<comment type="catalytic activity">
    <reaction evidence="1">
        <text>[protein]-peptidylproline (omega=180) = [protein]-peptidylproline (omega=0)</text>
        <dbReference type="Rhea" id="RHEA:16237"/>
        <dbReference type="Rhea" id="RHEA-COMP:10747"/>
        <dbReference type="Rhea" id="RHEA-COMP:10748"/>
        <dbReference type="ChEBI" id="CHEBI:83833"/>
        <dbReference type="ChEBI" id="CHEBI:83834"/>
        <dbReference type="EC" id="5.2.1.8"/>
    </reaction>
</comment>
<dbReference type="SUPFAM" id="SSF54534">
    <property type="entry name" value="FKBP-like"/>
    <property type="match status" value="1"/>
</dbReference>
<dbReference type="PROSITE" id="PS50198">
    <property type="entry name" value="PPIC_PPIASE_2"/>
    <property type="match status" value="1"/>
</dbReference>
<dbReference type="PANTHER" id="PTHR47245">
    <property type="entry name" value="PEPTIDYLPROLYL ISOMERASE"/>
    <property type="match status" value="1"/>
</dbReference>
<evidence type="ECO:0000256" key="5">
    <source>
        <dbReference type="ARBA" id="ARBA00023110"/>
    </source>
</evidence>
<keyword evidence="6 7" id="KW-0413">Isomerase</keyword>
<dbReference type="InterPro" id="IPR046357">
    <property type="entry name" value="PPIase_dom_sf"/>
</dbReference>
<evidence type="ECO:0000259" key="9">
    <source>
        <dbReference type="PROSITE" id="PS50198"/>
    </source>
</evidence>
<dbReference type="Pfam" id="PF13616">
    <property type="entry name" value="Rotamase_3"/>
    <property type="match status" value="1"/>
</dbReference>
<evidence type="ECO:0000256" key="8">
    <source>
        <dbReference type="SAM" id="SignalP"/>
    </source>
</evidence>
<evidence type="ECO:0000256" key="7">
    <source>
        <dbReference type="PROSITE-ProRule" id="PRU00278"/>
    </source>
</evidence>
<dbReference type="EMBL" id="WTVM01000048">
    <property type="protein sequence ID" value="NMG03235.1"/>
    <property type="molecule type" value="Genomic_DNA"/>
</dbReference>
<dbReference type="InterPro" id="IPR050245">
    <property type="entry name" value="PrsA_foldase"/>
</dbReference>
<organism evidence="10 11">
    <name type="scientific">Azoarcus taiwanensis</name>
    <dbReference type="NCBI Taxonomy" id="666964"/>
    <lineage>
        <taxon>Bacteria</taxon>
        <taxon>Pseudomonadati</taxon>
        <taxon>Pseudomonadota</taxon>
        <taxon>Betaproteobacteria</taxon>
        <taxon>Rhodocyclales</taxon>
        <taxon>Zoogloeaceae</taxon>
        <taxon>Azoarcus</taxon>
    </lineage>
</organism>
<evidence type="ECO:0000313" key="10">
    <source>
        <dbReference type="EMBL" id="NMG03235.1"/>
    </source>
</evidence>
<keyword evidence="4 8" id="KW-0732">Signal</keyword>
<dbReference type="RefSeq" id="WP_168987988.1">
    <property type="nucleotide sequence ID" value="NZ_CAWPHM010000273.1"/>
</dbReference>
<evidence type="ECO:0000256" key="2">
    <source>
        <dbReference type="ARBA" id="ARBA00007656"/>
    </source>
</evidence>
<dbReference type="Proteomes" id="UP000599523">
    <property type="component" value="Unassembled WGS sequence"/>
</dbReference>
<evidence type="ECO:0000256" key="1">
    <source>
        <dbReference type="ARBA" id="ARBA00000971"/>
    </source>
</evidence>
<evidence type="ECO:0000256" key="3">
    <source>
        <dbReference type="ARBA" id="ARBA00013194"/>
    </source>
</evidence>
<name>A0A972J9R0_9RHOO</name>
<proteinExistence type="inferred from homology"/>
<dbReference type="Gene3D" id="3.10.50.40">
    <property type="match status" value="1"/>
</dbReference>
<feature type="domain" description="PpiC" evidence="9">
    <location>
        <begin position="131"/>
        <end position="221"/>
    </location>
</feature>
<comment type="caution">
    <text evidence="10">The sequence shown here is derived from an EMBL/GenBank/DDBJ whole genome shotgun (WGS) entry which is preliminary data.</text>
</comment>
<comment type="similarity">
    <text evidence="2">Belongs to the PpiC/parvulin rotamase family.</text>
</comment>
<dbReference type="GO" id="GO:0003755">
    <property type="term" value="F:peptidyl-prolyl cis-trans isomerase activity"/>
    <property type="evidence" value="ECO:0007669"/>
    <property type="project" value="UniProtKB-KW"/>
</dbReference>
<dbReference type="SUPFAM" id="SSF109998">
    <property type="entry name" value="Triger factor/SurA peptide-binding domain-like"/>
    <property type="match status" value="1"/>
</dbReference>
<evidence type="ECO:0000256" key="4">
    <source>
        <dbReference type="ARBA" id="ARBA00022729"/>
    </source>
</evidence>
<dbReference type="InterPro" id="IPR027304">
    <property type="entry name" value="Trigger_fact/SurA_dom_sf"/>
</dbReference>
<evidence type="ECO:0000313" key="11">
    <source>
        <dbReference type="Proteomes" id="UP000599523"/>
    </source>
</evidence>
<evidence type="ECO:0000256" key="6">
    <source>
        <dbReference type="ARBA" id="ARBA00023235"/>
    </source>
</evidence>
<accession>A0A972J9R0</accession>
<protein>
    <recommendedName>
        <fullName evidence="3">peptidylprolyl isomerase</fullName>
        <ecNumber evidence="3">5.2.1.8</ecNumber>
    </recommendedName>
</protein>
<sequence length="260" mass="28787">MKFTYNRIAATLIAAFVTGAAWASEPYAVVNDKTIPASHATVMMAEQQAQGAPDSPQLREAVREELIRREVLAQAAAKSGLDRRDDVVAQMDLARQAVLIRAYVQDFMRNNPVSSADVEGEYESIKARMGGKEYLPRHVLVETENQAKAIIARLRAGEAFEAVATESLDPGSRDRGGELGWSNPEMFVQPFAEAMVGLDKGQFTQTPVQTQFGYHVIQMQDVRDVQAPPLAEVAPQLEQRLQQQRLEQHLAELRSAANVR</sequence>
<gene>
    <name evidence="10" type="ORF">GPA21_09640</name>
</gene>
<reference evidence="10" key="1">
    <citation type="submission" date="2019-12" db="EMBL/GenBank/DDBJ databases">
        <title>Comparative genomics gives insights into the taxonomy of the Azoarcus-Aromatoleum group and reveals separate origins of nif in the plant-associated Azoarcus and non-plant-associated Aromatoleum sub-groups.</title>
        <authorList>
            <person name="Lafos M."/>
            <person name="Maluk M."/>
            <person name="Batista M."/>
            <person name="Junghare M."/>
            <person name="Carmona M."/>
            <person name="Faoro H."/>
            <person name="Cruz L.M."/>
            <person name="Battistoni F."/>
            <person name="De Souza E."/>
            <person name="Pedrosa F."/>
            <person name="Chen W.-M."/>
            <person name="Poole P.S."/>
            <person name="Dixon R.A."/>
            <person name="James E.K."/>
        </authorList>
    </citation>
    <scope>NUCLEOTIDE SEQUENCE</scope>
    <source>
        <strain evidence="10">NSC3</strain>
    </source>
</reference>
<dbReference type="PANTHER" id="PTHR47245:SF1">
    <property type="entry name" value="FOLDASE PROTEIN PRSA"/>
    <property type="match status" value="1"/>
</dbReference>
<feature type="signal peptide" evidence="8">
    <location>
        <begin position="1"/>
        <end position="23"/>
    </location>
</feature>
<dbReference type="AlphaFoldDB" id="A0A972J9R0"/>
<keyword evidence="11" id="KW-1185">Reference proteome</keyword>
<feature type="chain" id="PRO_5037777057" description="peptidylprolyl isomerase" evidence="8">
    <location>
        <begin position="24"/>
        <end position="260"/>
    </location>
</feature>
<dbReference type="EC" id="5.2.1.8" evidence="3"/>
<dbReference type="InterPro" id="IPR000297">
    <property type="entry name" value="PPIase_PpiC"/>
</dbReference>
<keyword evidence="5 7" id="KW-0697">Rotamase</keyword>